<keyword evidence="2" id="KW-1185">Reference proteome</keyword>
<dbReference type="EMBL" id="CP081303">
    <property type="protein sequence ID" value="QZE13381.1"/>
    <property type="molecule type" value="Genomic_DNA"/>
</dbReference>
<proteinExistence type="predicted"/>
<name>A0AC61NJ57_9BACT</name>
<gene>
    <name evidence="1" type="ORF">K4L44_12390</name>
</gene>
<organism evidence="1 2">
    <name type="scientific">Halosquirtibacter laminarini</name>
    <dbReference type="NCBI Taxonomy" id="3374600"/>
    <lineage>
        <taxon>Bacteria</taxon>
        <taxon>Pseudomonadati</taxon>
        <taxon>Bacteroidota</taxon>
        <taxon>Bacteroidia</taxon>
        <taxon>Marinilabiliales</taxon>
        <taxon>Prolixibacteraceae</taxon>
        <taxon>Halosquirtibacter</taxon>
    </lineage>
</organism>
<reference evidence="1" key="1">
    <citation type="submission" date="2021-08" db="EMBL/GenBank/DDBJ databases">
        <title>Novel anaerobic bacterium isolated from sea squirt in East Sea, Republic of Korea.</title>
        <authorList>
            <person name="Nguyen T.H."/>
            <person name="Li Z."/>
            <person name="Lee Y.-J."/>
            <person name="Ko J."/>
            <person name="Kim S.-G."/>
        </authorList>
    </citation>
    <scope>NUCLEOTIDE SEQUENCE</scope>
    <source>
        <strain evidence="1">KCTC 25031</strain>
    </source>
</reference>
<evidence type="ECO:0000313" key="2">
    <source>
        <dbReference type="Proteomes" id="UP000826212"/>
    </source>
</evidence>
<accession>A0AC61NJ57</accession>
<dbReference type="Proteomes" id="UP000826212">
    <property type="component" value="Chromosome"/>
</dbReference>
<sequence length="163" mass="18728">MKKSLAVLVLTLITILLVFMIYYIIQNPYAKEKSITQLPEFDLVDCDGNLYSKGDFCNSKIMVFYNTECDYCLDEIHSLVTNIEELKGYDVIFITTKNSDHSLMLSNSYIHPRIFFLYDNNEVLKNKLGAVNNPTIFIFATSNKLDKRYNGALPISTLLDEIN</sequence>
<evidence type="ECO:0000313" key="1">
    <source>
        <dbReference type="EMBL" id="QZE13381.1"/>
    </source>
</evidence>
<protein>
    <submittedName>
        <fullName evidence="1">Redoxin domain-containing protein</fullName>
    </submittedName>
</protein>